<dbReference type="AlphaFoldDB" id="A0A3B3Z6E6"/>
<dbReference type="SUPFAM" id="SSF47986">
    <property type="entry name" value="DEATH domain"/>
    <property type="match status" value="1"/>
</dbReference>
<dbReference type="PANTHER" id="PTHR28336:SF4">
    <property type="entry name" value="DEATH DOMAIN-CONTAINING PROTEIN 1"/>
    <property type="match status" value="1"/>
</dbReference>
<feature type="domain" description="Death" evidence="1">
    <location>
        <begin position="501"/>
        <end position="571"/>
    </location>
</feature>
<dbReference type="InterPro" id="IPR000488">
    <property type="entry name" value="Death_dom"/>
</dbReference>
<dbReference type="Gene3D" id="2.60.220.30">
    <property type="match status" value="1"/>
</dbReference>
<evidence type="ECO:0000313" key="2">
    <source>
        <dbReference type="Ensembl" id="ENSPMGP00000000167.1"/>
    </source>
</evidence>
<dbReference type="Proteomes" id="UP000261520">
    <property type="component" value="Unplaced"/>
</dbReference>
<reference evidence="2" key="1">
    <citation type="submission" date="2025-08" db="UniProtKB">
        <authorList>
            <consortium name="Ensembl"/>
        </authorList>
    </citation>
    <scope>IDENTIFICATION</scope>
</reference>
<accession>A0A3B3Z6E6</accession>
<evidence type="ECO:0000313" key="3">
    <source>
        <dbReference type="Proteomes" id="UP000261520"/>
    </source>
</evidence>
<dbReference type="GO" id="GO:0007165">
    <property type="term" value="P:signal transduction"/>
    <property type="evidence" value="ECO:0007669"/>
    <property type="project" value="InterPro"/>
</dbReference>
<dbReference type="Gene3D" id="1.10.533.10">
    <property type="entry name" value="Death Domain, Fas"/>
    <property type="match status" value="1"/>
</dbReference>
<reference evidence="2" key="2">
    <citation type="submission" date="2025-09" db="UniProtKB">
        <authorList>
            <consortium name="Ensembl"/>
        </authorList>
    </citation>
    <scope>IDENTIFICATION</scope>
</reference>
<dbReference type="PANTHER" id="PTHR28336">
    <property type="entry name" value="BA1-643"/>
    <property type="match status" value="1"/>
</dbReference>
<organism evidence="2 3">
    <name type="scientific">Periophthalmus magnuspinnatus</name>
    <dbReference type="NCBI Taxonomy" id="409849"/>
    <lineage>
        <taxon>Eukaryota</taxon>
        <taxon>Metazoa</taxon>
        <taxon>Chordata</taxon>
        <taxon>Craniata</taxon>
        <taxon>Vertebrata</taxon>
        <taxon>Euteleostomi</taxon>
        <taxon>Actinopterygii</taxon>
        <taxon>Neopterygii</taxon>
        <taxon>Teleostei</taxon>
        <taxon>Neoteleostei</taxon>
        <taxon>Acanthomorphata</taxon>
        <taxon>Gobiaria</taxon>
        <taxon>Gobiiformes</taxon>
        <taxon>Gobioidei</taxon>
        <taxon>Gobiidae</taxon>
        <taxon>Oxudercinae</taxon>
        <taxon>Periophthalmus</taxon>
    </lineage>
</organism>
<sequence>MHVIVYFFFSLTGHLDSDHSFIPDACFIRAPAGVSQALHCDVVDALSCFMVTGSEELVSRVIQLRIQDGTHVDVAVKVMDMERRASYVCPVMTECIYGGQRGSFAEVKVYSLGLFAVVSCLKRENYTVPRKGFSLKLSMDSRICLNYLPGSFTAPVMAQLQPLEAVLLSAVKSRSEEYRAVVSTSPILYLTHPLCQPLRRALTITLPCAPKPKQKTRALEEMVQCYSQHMTTASKWDSASSIRSSTKEIHNEFLVLLGYRDQQWSSLEKIAVRNQQKGLVSFELTENFDRLLVVRLLSTLSPCHLVSLVQDLEEAVYCHTVVIVILKQNKDPHAMMVAVVLSKDLTWELSKLKAQGFSSTTGCSLEITMYEGDRLLLHFSGNISSEGKKQEIYFYISIKWIAFHSQRTNHLHVRLCVVDPFGNHSSSHYKGTAMFHKVSRGQLDWSCDGSCGCPGSVNMKLLGDPICKLPLTLPKVPQTHSLSDSLLLWISEQLSAEELSRLVVSLRLRRSSAQLVKLRAGNSLSGQALHLLLMWRRALPASPHQSNVNHLAHCLAKSGRPDLARELLNGNVITEPQGVSSGLWEYTQSIVSSVG</sequence>
<dbReference type="InterPro" id="IPR011029">
    <property type="entry name" value="DEATH-like_dom_sf"/>
</dbReference>
<name>A0A3B3Z6E6_9GOBI</name>
<keyword evidence="3" id="KW-1185">Reference proteome</keyword>
<dbReference type="Ensembl" id="ENSPMGT00000000182.1">
    <property type="protein sequence ID" value="ENSPMGP00000000167.1"/>
    <property type="gene ID" value="ENSPMGG00000000180.1"/>
</dbReference>
<protein>
    <recommendedName>
        <fullName evidence="1">Death domain-containing protein</fullName>
    </recommendedName>
</protein>
<proteinExistence type="predicted"/>
<evidence type="ECO:0000259" key="1">
    <source>
        <dbReference type="PROSITE" id="PS50017"/>
    </source>
</evidence>
<dbReference type="PROSITE" id="PS50017">
    <property type="entry name" value="DEATH_DOMAIN"/>
    <property type="match status" value="1"/>
</dbReference>